<feature type="region of interest" description="Disordered" evidence="1">
    <location>
        <begin position="946"/>
        <end position="965"/>
    </location>
</feature>
<feature type="compositionally biased region" description="Basic and acidic residues" evidence="1">
    <location>
        <begin position="2645"/>
        <end position="2660"/>
    </location>
</feature>
<feature type="region of interest" description="Disordered" evidence="1">
    <location>
        <begin position="2914"/>
        <end position="2951"/>
    </location>
</feature>
<feature type="compositionally biased region" description="Basic and acidic residues" evidence="1">
    <location>
        <begin position="1462"/>
        <end position="1473"/>
    </location>
</feature>
<feature type="compositionally biased region" description="Basic and acidic residues" evidence="1">
    <location>
        <begin position="306"/>
        <end position="343"/>
    </location>
</feature>
<feature type="region of interest" description="Disordered" evidence="1">
    <location>
        <begin position="2350"/>
        <end position="2543"/>
    </location>
</feature>
<feature type="compositionally biased region" description="Polar residues" evidence="1">
    <location>
        <begin position="1006"/>
        <end position="1016"/>
    </location>
</feature>
<feature type="region of interest" description="Disordered" evidence="1">
    <location>
        <begin position="654"/>
        <end position="719"/>
    </location>
</feature>
<feature type="compositionally biased region" description="Basic and acidic residues" evidence="1">
    <location>
        <begin position="1107"/>
        <end position="1118"/>
    </location>
</feature>
<feature type="compositionally biased region" description="Basic and acidic residues" evidence="1">
    <location>
        <begin position="2751"/>
        <end position="2763"/>
    </location>
</feature>
<evidence type="ECO:0000313" key="3">
    <source>
        <dbReference type="RefSeq" id="XP_018443851.2"/>
    </source>
</evidence>
<reference evidence="2" key="1">
    <citation type="journal article" date="2019" name="Database">
        <title>The radish genome database (RadishGD): an integrated information resource for radish genomics.</title>
        <authorList>
            <person name="Yu H.J."/>
            <person name="Baek S."/>
            <person name="Lee Y.J."/>
            <person name="Cho A."/>
            <person name="Mun J.H."/>
        </authorList>
    </citation>
    <scope>NUCLEOTIDE SEQUENCE [LARGE SCALE GENOMIC DNA]</scope>
    <source>
        <strain evidence="2">cv. WK10039</strain>
    </source>
</reference>
<feature type="compositionally biased region" description="Polar residues" evidence="1">
    <location>
        <begin position="2939"/>
        <end position="2951"/>
    </location>
</feature>
<feature type="compositionally biased region" description="Basic and acidic residues" evidence="1">
    <location>
        <begin position="1169"/>
        <end position="1179"/>
    </location>
</feature>
<feature type="region of interest" description="Disordered" evidence="1">
    <location>
        <begin position="1737"/>
        <end position="1760"/>
    </location>
</feature>
<feature type="region of interest" description="Disordered" evidence="1">
    <location>
        <begin position="123"/>
        <end position="216"/>
    </location>
</feature>
<feature type="compositionally biased region" description="Basic and acidic residues" evidence="1">
    <location>
        <begin position="1559"/>
        <end position="1573"/>
    </location>
</feature>
<feature type="compositionally biased region" description="Basic and acidic residues" evidence="1">
    <location>
        <begin position="890"/>
        <end position="907"/>
    </location>
</feature>
<dbReference type="RefSeq" id="XP_018443851.2">
    <property type="nucleotide sequence ID" value="XM_018588349.2"/>
</dbReference>
<feature type="compositionally biased region" description="Polar residues" evidence="1">
    <location>
        <begin position="2152"/>
        <end position="2166"/>
    </location>
</feature>
<feature type="compositionally biased region" description="Basic and acidic residues" evidence="1">
    <location>
        <begin position="2772"/>
        <end position="2789"/>
    </location>
</feature>
<feature type="region of interest" description="Disordered" evidence="1">
    <location>
        <begin position="2645"/>
        <end position="2682"/>
    </location>
</feature>
<feature type="region of interest" description="Disordered" evidence="1">
    <location>
        <begin position="59"/>
        <end position="106"/>
    </location>
</feature>
<feature type="region of interest" description="Disordered" evidence="1">
    <location>
        <begin position="1228"/>
        <end position="1249"/>
    </location>
</feature>
<feature type="compositionally biased region" description="Basic and acidic residues" evidence="1">
    <location>
        <begin position="1436"/>
        <end position="1455"/>
    </location>
</feature>
<feature type="region of interest" description="Disordered" evidence="1">
    <location>
        <begin position="2237"/>
        <end position="2271"/>
    </location>
</feature>
<feature type="compositionally biased region" description="Basic and acidic residues" evidence="1">
    <location>
        <begin position="1395"/>
        <end position="1407"/>
    </location>
</feature>
<accession>A0A6J0K8W4</accession>
<name>A0A6J0K8W4_RAPSA</name>
<feature type="compositionally biased region" description="Polar residues" evidence="1">
    <location>
        <begin position="2474"/>
        <end position="2485"/>
    </location>
</feature>
<dbReference type="OrthoDB" id="1094145at2759"/>
<feature type="compositionally biased region" description="Polar residues" evidence="1">
    <location>
        <begin position="675"/>
        <end position="688"/>
    </location>
</feature>
<keyword evidence="2" id="KW-1185">Reference proteome</keyword>
<feature type="compositionally biased region" description="Basic and acidic residues" evidence="1">
    <location>
        <begin position="1582"/>
        <end position="1599"/>
    </location>
</feature>
<feature type="compositionally biased region" description="Basic and acidic residues" evidence="1">
    <location>
        <begin position="67"/>
        <end position="92"/>
    </location>
</feature>
<feature type="compositionally biased region" description="Basic and acidic residues" evidence="1">
    <location>
        <begin position="2378"/>
        <end position="2426"/>
    </location>
</feature>
<feature type="compositionally biased region" description="Basic and acidic residues" evidence="1">
    <location>
        <begin position="807"/>
        <end position="819"/>
    </location>
</feature>
<feature type="compositionally biased region" description="Polar residues" evidence="1">
    <location>
        <begin position="189"/>
        <end position="201"/>
    </location>
</feature>
<feature type="compositionally biased region" description="Low complexity" evidence="1">
    <location>
        <begin position="1821"/>
        <end position="1832"/>
    </location>
</feature>
<feature type="compositionally biased region" description="Basic residues" evidence="1">
    <location>
        <begin position="2925"/>
        <end position="2937"/>
    </location>
</feature>
<feature type="region of interest" description="Disordered" evidence="1">
    <location>
        <begin position="1775"/>
        <end position="2096"/>
    </location>
</feature>
<reference evidence="3" key="2">
    <citation type="submission" date="2025-08" db="UniProtKB">
        <authorList>
            <consortium name="RefSeq"/>
        </authorList>
    </citation>
    <scope>IDENTIFICATION</scope>
    <source>
        <tissue evidence="3">Leaf</tissue>
    </source>
</reference>
<feature type="compositionally biased region" description="Acidic residues" evidence="1">
    <location>
        <begin position="2874"/>
        <end position="2884"/>
    </location>
</feature>
<protein>
    <submittedName>
        <fullName evidence="3">Uncharacterized protein LOC108815835 isoform X1</fullName>
    </submittedName>
</protein>
<feature type="compositionally biased region" description="Basic and acidic residues" evidence="1">
    <location>
        <begin position="2808"/>
        <end position="2849"/>
    </location>
</feature>
<sequence>MDTGVVITQEPVFTKTSVQEAHAGVVLEHSTMDVDKVNLSTVLDNSRTSTIEGKPEVAEVLNGPGNKETEESKHEKEEVVEDSKMVKEKERETETDEQGTVFVNQPKNTDDAKVILFDVKLEKEKEDETTQKPEEVSVETETKNSQEQEKDISKAIEEIPIKTDEVEEEKDSRTVETSVNGTEAEHNETVSVETFTRNSENIVKETAPKQETTTHVVETTERVLVEAEKDETETVNTVVKDPEIVSNEETAVHDLKENEEAVEAIKNSDDAEQVSREVSGDKEKEEDIIHKEAEVQESPTVIETPTIKEEDTESKASKETEEHEHVLVRDIPQDENLKPKAETVDTSTVQESAILKTMETKSEMPQQGEAESLVTKEVREQEDTENFEVPIDLALKVDREELMDEKKEADQVAGAQSIERGLALNESEAEETPVIQHSDVVESGEQMEKPSLESPSKLSEETRKTLEEKIQEKAEEEEEEEEVSPHQEGQEEGSYGSEKVPVPESIESCLPVEKDEEVKSDEFIQVSSASPEGEKLVEAKKIEVIKANEEEEQLAADKTQSILDTEPVKSNEETTVHESIVSHEVTGDREKEEDIIIHKAQEVPESLTIVETPTIQGEDIELKASEDTEEHEHVLVRDIPQEETLVPKAETVNTSTVHVSGEPSLDLKEQEETVKTVTSSDEVQQSITLMEPPKLSPEQISKDTEEDEHVLERSMPQGEIFVTEAESLVTKESKETVMDLKEQEKTEKLEEVPSDLALEVDKEEVMEEKKEAVDDVAGDQTTERGLELNESEADLVEKQSIESPSEETSKTLGEKIQEKPEEEEEEVAPHQEGQEEGSYILETKEEGQERVSVPESSEVEEKSQEERSLDLTLLQEESCLPLEQNEEEIKEQIHKHEQENEEVKSDEVTQVSSGSPEGESVVEAKKKEEIKANEEEQVVKTETVNTVEKDPEIVSNEETTVHDLKENEEAVEAIKNSDDAEQVSREVTGDKEKEEDIIHKEAEVQESPTVIQTPTIQGKDIEPKTSKETEEHEHVLVRDIPQDETLVPKAETVDTSTVQESEILKTLETKSDETDAEPSLELKEKEETVTPSDEVLVELPKPSPDQRSIDTEENEHVLGSKMPQQGEAESLVTKEEVAPHQEGQKEGSYGSETVPVPESIEQEELCLPVEKDEEVKSDDVIQVSSASPEGETLVEAKKIEVIKSNEEEEQLVADKIQSILEIVDTEPVKSNEETTVHESIVSHEEIGDREKEEDIIIHKAQEVQESLAIVETPTIEDEDIELKASKDNEEHEHVLVRDIPQEETLVPKAETVNTSTVHVSGEPSLDLKEQEETVKTVTSSDEVQQSITLMEPPKQISKDTEEDEHVLERSIPQGEIFVTEAESLVTKENKETVMDLKEQEKTEKLEEVPSDLALEVDKEEVMDEKKEADDVAGDQNMERGLELNESEAKLVEKQSIESPSEETSKTLGEKIQEVQEEGSYELKEKSQEERSLDLTPLQEESCLPLEQSEEEIKEQIHKHEQENEEVKSDEVTQVSYASPVKSNEDDIAESLSSAGEEIQTERKDGDNVQKDETAETSVNGTEDEHKATVLEEGISKNDESIVPENTSEEIKNSDEAEEKLHKVTGDREKEEDIMTWKTTKEMHEENTTMEHENLLVRDVPQIVTFVTEAEDVNTSTVHKFESNEAEVGQVKQETETVISSDEVRPSEQVDDFETEEYVEVKHKEPLQKLKLRHVTEAETEVRDTQQGETIDEPESVDTSTVQEAAVLNTLEIKINESEAVHSAIVGEEEERQVPSLESPSEETSKTADEKIEEEVTLQQQSEETVTVPESSELGVQAKEEEEESCPPKNETKEKMSEEDSSTSAVEEKSDQVSSAPLSEEPEAEKIEDLKENEEEQVAEAVEPHSSPPEESNTVAEKVKETEPMGDTGTGSSSKLVEEEKLKQDKEILEVPSSETIPQETLYDDVTETHEEEAQTRDIEPFVSDKHQEEEQANEESPRKKVISAEEGEIQTREPEEENMVDSSEKNNNETLIAETKKEDEDETVGLDDASKTSENECSKQEEFENLETPKVEDKSQEVSETMEEIETTGGDQSPSFITELEDQIPKQIKEIHEEEIKEAQAVVDQTSSLISEQVEEIHEEETKESHKVEDLSGQNLPVEASQTLSSELDDKTAKQVEEETKAHKLQEEEEEEEETKPKESDDQIETSTDVTKVEDEEEDTKETDTQVAEIMKAQELKGTLQPGAAMEDQDPENSSDDFTFSKPIGDENSSTLPVVGILKELQTTLEESERGNYLNSINAEPETLEKSLVLEETPASEIIEANMLQDSISRELEFNVEETPADLSLTEVLPGEKILIPSNQEEGKKQEDLNASTSEKTSLQEEEHPGDFEISNKEHNAETQETVKEEDQTFDNKEEKKNEELQDEKLSTLYATRETDETSSPEVNNNNNNQEDASELGVNHDSATTPQVEEEQEAQSVLGNDQEVLTSEKKITEPLSVGEKELTEQHVQAQAVSDDTKSSNEMDFNSEQIPKDQREEAGETADSLITSEKVQLQDLSKGFGQEKQQSTDLAYVQEDLDGEIKDEGHDSVLAHKKDSDLIEEKKEVDYVKTEPEDAIKHGVSTQEKNICEKTGLEATKEIYQEECKKTDTATGVKEEIKEEEKETTEDSLNSMKNADDETKDYGLDSVVAQKKESGSIEEKKEVDYVKTELEDAVKHGVCTEENNNMFGKIGQEATKEIYEEESKQTNTVTAIKEEMKEEKKDTPEDFLNSMKNTDDATEKSKPEIQEIDKLSPASETPQKQGDEVPTQQKREIADDVPKIENLEIAEKVQQKYGEDETEPTVKEPARKSLSDLIQNVKVTDKPEVATTEPRMEEEATAEGEDEDGEEHKDDKTSPDSIVMVEAKDTVSIIKTQKKSHGILSGVGSKVKHSISKVKKALTGKSSHPTKPSSPQ</sequence>
<feature type="region of interest" description="Disordered" evidence="1">
    <location>
        <begin position="229"/>
        <end position="385"/>
    </location>
</feature>
<feature type="region of interest" description="Disordered" evidence="1">
    <location>
        <begin position="733"/>
        <end position="929"/>
    </location>
</feature>
<feature type="compositionally biased region" description="Basic and acidic residues" evidence="1">
    <location>
        <begin position="1966"/>
        <end position="1989"/>
    </location>
</feature>
<feature type="compositionally biased region" description="Basic and acidic residues" evidence="1">
    <location>
        <begin position="665"/>
        <end position="674"/>
    </location>
</feature>
<gene>
    <name evidence="3" type="primary">LOC108815835</name>
</gene>
<organism evidence="2 3">
    <name type="scientific">Raphanus sativus</name>
    <name type="common">Radish</name>
    <name type="synonym">Raphanus raphanistrum var. sativus</name>
    <dbReference type="NCBI Taxonomy" id="3726"/>
    <lineage>
        <taxon>Eukaryota</taxon>
        <taxon>Viridiplantae</taxon>
        <taxon>Streptophyta</taxon>
        <taxon>Embryophyta</taxon>
        <taxon>Tracheophyta</taxon>
        <taxon>Spermatophyta</taxon>
        <taxon>Magnoliopsida</taxon>
        <taxon>eudicotyledons</taxon>
        <taxon>Gunneridae</taxon>
        <taxon>Pentapetalae</taxon>
        <taxon>rosids</taxon>
        <taxon>malvids</taxon>
        <taxon>Brassicales</taxon>
        <taxon>Brassicaceae</taxon>
        <taxon>Brassiceae</taxon>
        <taxon>Raphanus</taxon>
    </lineage>
</organism>
<feature type="compositionally biased region" description="Basic and acidic residues" evidence="1">
    <location>
        <begin position="2673"/>
        <end position="2682"/>
    </location>
</feature>
<feature type="region of interest" description="Disordered" evidence="1">
    <location>
        <begin position="1677"/>
        <end position="1711"/>
    </location>
</feature>
<feature type="compositionally biased region" description="Basic and acidic residues" evidence="1">
    <location>
        <begin position="566"/>
        <end position="576"/>
    </location>
</feature>
<feature type="compositionally biased region" description="Basic and acidic residues" evidence="1">
    <location>
        <begin position="859"/>
        <end position="869"/>
    </location>
</feature>
<feature type="compositionally biased region" description="Basic and acidic residues" evidence="1">
    <location>
        <begin position="1935"/>
        <end position="1948"/>
    </location>
</feature>
<feature type="region of interest" description="Disordered" evidence="1">
    <location>
        <begin position="552"/>
        <end position="591"/>
    </location>
</feature>
<feature type="compositionally biased region" description="Basic and acidic residues" evidence="1">
    <location>
        <begin position="1608"/>
        <end position="1631"/>
    </location>
</feature>
<feature type="compositionally biased region" description="Basic and acidic residues" evidence="1">
    <location>
        <begin position="1480"/>
        <end position="1492"/>
    </location>
</feature>
<feature type="compositionally biased region" description="Basic and acidic residues" evidence="1">
    <location>
        <begin position="1019"/>
        <end position="1041"/>
    </location>
</feature>
<feature type="compositionally biased region" description="Basic and acidic residues" evidence="1">
    <location>
        <begin position="2048"/>
        <end position="2077"/>
    </location>
</feature>
<feature type="compositionally biased region" description="Low complexity" evidence="1">
    <location>
        <begin position="911"/>
        <end position="921"/>
    </location>
</feature>
<feature type="compositionally biased region" description="Polar residues" evidence="1">
    <location>
        <begin position="1335"/>
        <end position="1344"/>
    </location>
</feature>
<dbReference type="GeneID" id="108815835"/>
<feature type="region of interest" description="Disordered" evidence="1">
    <location>
        <begin position="2738"/>
        <end position="2899"/>
    </location>
</feature>
<feature type="compositionally biased region" description="Basic and acidic residues" evidence="1">
    <location>
        <begin position="2140"/>
        <end position="2150"/>
    </location>
</feature>
<feature type="region of interest" description="Disordered" evidence="1">
    <location>
        <begin position="972"/>
        <end position="1190"/>
    </location>
</feature>
<feature type="compositionally biased region" description="Basic and acidic residues" evidence="1">
    <location>
        <begin position="1325"/>
        <end position="1334"/>
    </location>
</feature>
<feature type="region of interest" description="Disordered" evidence="1">
    <location>
        <begin position="1310"/>
        <end position="1344"/>
    </location>
</feature>
<feature type="compositionally biased region" description="Basic and acidic residues" evidence="1">
    <location>
        <begin position="2858"/>
        <end position="2873"/>
    </location>
</feature>
<feature type="region of interest" description="Disordered" evidence="1">
    <location>
        <begin position="2123"/>
        <end position="2225"/>
    </location>
</feature>
<feature type="compositionally biased region" description="Basic and acidic residues" evidence="1">
    <location>
        <begin position="2168"/>
        <end position="2186"/>
    </location>
</feature>
<evidence type="ECO:0000313" key="2">
    <source>
        <dbReference type="Proteomes" id="UP000504610"/>
    </source>
</evidence>
<feature type="compositionally biased region" description="Basic and acidic residues" evidence="1">
    <location>
        <begin position="1513"/>
        <end position="1530"/>
    </location>
</feature>
<evidence type="ECO:0000256" key="1">
    <source>
        <dbReference type="SAM" id="MobiDB-lite"/>
    </source>
</evidence>
<feature type="compositionally biased region" description="Basic and acidic residues" evidence="1">
    <location>
        <begin position="975"/>
        <end position="1003"/>
    </location>
</feature>
<dbReference type="KEGG" id="rsz:108815835"/>
<proteinExistence type="predicted"/>
<feature type="compositionally biased region" description="Basic and acidic residues" evidence="1">
    <location>
        <begin position="2486"/>
        <end position="2504"/>
    </location>
</feature>
<feature type="region of interest" description="Disordered" evidence="1">
    <location>
        <begin position="403"/>
        <end position="504"/>
    </location>
</feature>
<dbReference type="PANTHER" id="PTHR35511:SF2">
    <property type="entry name" value="A-KINASE ANCHOR-LIKE PROTEIN"/>
    <property type="match status" value="1"/>
</dbReference>
<feature type="compositionally biased region" description="Basic and acidic residues" evidence="1">
    <location>
        <begin position="266"/>
        <end position="294"/>
    </location>
</feature>
<feature type="compositionally biased region" description="Basic and acidic residues" evidence="1">
    <location>
        <begin position="1132"/>
        <end position="1145"/>
    </location>
</feature>
<feature type="compositionally biased region" description="Basic and acidic residues" evidence="1">
    <location>
        <begin position="458"/>
        <end position="473"/>
    </location>
</feature>
<feature type="compositionally biased region" description="Basic and acidic residues" evidence="1">
    <location>
        <begin position="250"/>
        <end position="259"/>
    </location>
</feature>
<dbReference type="Proteomes" id="UP000504610">
    <property type="component" value="Chromosome 7"/>
</dbReference>
<feature type="compositionally biased region" description="Basic and acidic residues" evidence="1">
    <location>
        <begin position="123"/>
        <end position="174"/>
    </location>
</feature>
<feature type="region of interest" description="Disordered" evidence="1">
    <location>
        <begin position="1395"/>
        <end position="1631"/>
    </location>
</feature>
<feature type="compositionally biased region" description="Basic and acidic residues" evidence="1">
    <location>
        <begin position="1062"/>
        <end position="1073"/>
    </location>
</feature>
<feature type="compositionally biased region" description="Basic and acidic residues" evidence="1">
    <location>
        <begin position="733"/>
        <end position="751"/>
    </location>
</feature>
<dbReference type="PANTHER" id="PTHR35511">
    <property type="entry name" value="A-KINASE ANCHOR-LIKE PROTEIN"/>
    <property type="match status" value="1"/>
</dbReference>